<dbReference type="PROSITE" id="PS51257">
    <property type="entry name" value="PROKAR_LIPOPROTEIN"/>
    <property type="match status" value="1"/>
</dbReference>
<dbReference type="RefSeq" id="WP_095641715.1">
    <property type="nucleotide sequence ID" value="NZ_LMVO01000001.1"/>
</dbReference>
<comment type="caution">
    <text evidence="1">The sequence shown here is derived from an EMBL/GenBank/DDBJ whole genome shotgun (WGS) entry which is preliminary data.</text>
</comment>
<dbReference type="Proteomes" id="UP000243820">
    <property type="component" value="Unassembled WGS sequence"/>
</dbReference>
<evidence type="ECO:0000313" key="2">
    <source>
        <dbReference type="Proteomes" id="UP000243820"/>
    </source>
</evidence>
<accession>A0AAX0QD56</accession>
<protein>
    <submittedName>
        <fullName evidence="1">Uncharacterized protein</fullName>
    </submittedName>
</protein>
<sequence length="389" mass="41142">MKYAARLFLLVLLAAVIISAGCVAKSGTEIPDITGPWTVGSLTIHENGQEGFIQPALTTDVFDVTFQEGRLFSGTYAGTDFYGSFFSKDGAQFLLTSQTADGEGNSSAVQIGTVVNENEIRLAGAVFSKTGRFLSEEQSSGTQSTVLLRNGAEAAVKTYPEIAGAYMFDSGSLLSADSLQTVSGGSLVVQGQNGAIFYGIADTGNGTKENGAAGFSAVMYGNKPEKILFVTGDMRLWFGGVSPERITVTSTDERTDQDHTGVKTLTYLRNGSAAGIRPDGPDVAGTWSTKDQEVISKNGYDAGLPSDFIIRIGSRNTNGFIAETSYMGVGEGETGGIVSPDGEMILFRYEKNGGLYLGMGWAEENTLSLSEIFTDAGTEYISTIRAARI</sequence>
<gene>
    <name evidence="1" type="ORF">ASJ83_07720</name>
</gene>
<organism evidence="1 2">
    <name type="scientific">Methanocorpusculum parvum</name>
    <dbReference type="NCBI Taxonomy" id="2193"/>
    <lineage>
        <taxon>Archaea</taxon>
        <taxon>Methanobacteriati</taxon>
        <taxon>Methanobacteriota</taxon>
        <taxon>Stenosarchaea group</taxon>
        <taxon>Methanomicrobia</taxon>
        <taxon>Methanomicrobiales</taxon>
        <taxon>Methanocorpusculaceae</taxon>
        <taxon>Methanocorpusculum</taxon>
    </lineage>
</organism>
<name>A0AAX0QD56_9EURY</name>
<proteinExistence type="predicted"/>
<reference evidence="1 2" key="1">
    <citation type="journal article" date="2017" name="BMC Genomics">
        <title>Genomic analysis of methanogenic archaea reveals a shift towards energy conservation.</title>
        <authorList>
            <person name="Gilmore S.P."/>
            <person name="Henske J.K."/>
            <person name="Sexton J.A."/>
            <person name="Solomon K.V."/>
            <person name="Seppala S."/>
            <person name="Yoo J.I."/>
            <person name="Huyett L.M."/>
            <person name="Pressman A."/>
            <person name="Cogan J.Z."/>
            <person name="Kivenson V."/>
            <person name="Peng X."/>
            <person name="Tan Y."/>
            <person name="Valentine D.L."/>
            <person name="O'Malley M.A."/>
        </authorList>
    </citation>
    <scope>NUCLEOTIDE SEQUENCE [LARGE SCALE GENOMIC DNA]</scope>
    <source>
        <strain evidence="1 2">XII</strain>
    </source>
</reference>
<keyword evidence="2" id="KW-1185">Reference proteome</keyword>
<evidence type="ECO:0000313" key="1">
    <source>
        <dbReference type="EMBL" id="PAV10329.1"/>
    </source>
</evidence>
<dbReference type="EMBL" id="LMVO01000001">
    <property type="protein sequence ID" value="PAV10329.1"/>
    <property type="molecule type" value="Genomic_DNA"/>
</dbReference>
<dbReference type="AlphaFoldDB" id="A0AAX0QD56"/>